<gene>
    <name evidence="6" type="ORF">NCTC11370_02373</name>
</gene>
<feature type="active site" description="Charge relay system" evidence="4">
    <location>
        <position position="268"/>
    </location>
</feature>
<dbReference type="AlphaFoldDB" id="A0A377GBV0"/>
<evidence type="ECO:0000256" key="2">
    <source>
        <dbReference type="ARBA" id="ARBA00022487"/>
    </source>
</evidence>
<dbReference type="EMBL" id="UGGT01000001">
    <property type="protein sequence ID" value="STO22286.1"/>
    <property type="molecule type" value="Genomic_DNA"/>
</dbReference>
<comment type="similarity">
    <text evidence="1">Belongs to the AB hydrolase superfamily. AB hydrolase 4 family.</text>
</comment>
<dbReference type="OrthoDB" id="332676at2"/>
<dbReference type="PROSITE" id="PS01133">
    <property type="entry name" value="UPF0017"/>
    <property type="match status" value="1"/>
</dbReference>
<dbReference type="InterPro" id="IPR029058">
    <property type="entry name" value="AB_hydrolase_fold"/>
</dbReference>
<dbReference type="STRING" id="1094715.GCA_000236165_02217"/>
<dbReference type="GeneID" id="93293142"/>
<evidence type="ECO:0000313" key="7">
    <source>
        <dbReference type="Proteomes" id="UP000254554"/>
    </source>
</evidence>
<dbReference type="InterPro" id="IPR000073">
    <property type="entry name" value="AB_hydrolase_1"/>
</dbReference>
<reference evidence="6 7" key="1">
    <citation type="submission" date="2018-06" db="EMBL/GenBank/DDBJ databases">
        <authorList>
            <consortium name="Pathogen Informatics"/>
            <person name="Doyle S."/>
        </authorList>
    </citation>
    <scope>NUCLEOTIDE SEQUENCE [LARGE SCALE GENOMIC DNA]</scope>
    <source>
        <strain evidence="6 7">NCTC11370</strain>
    </source>
</reference>
<evidence type="ECO:0000256" key="1">
    <source>
        <dbReference type="ARBA" id="ARBA00010884"/>
    </source>
</evidence>
<feature type="active site" description="Charge relay system" evidence="4">
    <location>
        <position position="296"/>
    </location>
</feature>
<keyword evidence="2" id="KW-0719">Serine esterase</keyword>
<proteinExistence type="inferred from homology"/>
<dbReference type="Pfam" id="PF00561">
    <property type="entry name" value="Abhydrolase_1"/>
    <property type="match status" value="1"/>
</dbReference>
<dbReference type="InterPro" id="IPR050960">
    <property type="entry name" value="AB_hydrolase_4_sf"/>
</dbReference>
<dbReference type="Proteomes" id="UP000254554">
    <property type="component" value="Unassembled WGS sequence"/>
</dbReference>
<evidence type="ECO:0000256" key="3">
    <source>
        <dbReference type="ARBA" id="ARBA00022801"/>
    </source>
</evidence>
<evidence type="ECO:0000259" key="5">
    <source>
        <dbReference type="Pfam" id="PF00561"/>
    </source>
</evidence>
<dbReference type="PANTHER" id="PTHR10794">
    <property type="entry name" value="ABHYDROLASE DOMAIN-CONTAINING PROTEIN"/>
    <property type="match status" value="1"/>
</dbReference>
<keyword evidence="7" id="KW-1185">Reference proteome</keyword>
<accession>A0A377GBV0</accession>
<protein>
    <submittedName>
        <fullName evidence="6">Putative hydrolase</fullName>
    </submittedName>
</protein>
<evidence type="ECO:0000256" key="4">
    <source>
        <dbReference type="PIRSR" id="PIRSR005211-1"/>
    </source>
</evidence>
<dbReference type="Gene3D" id="3.40.50.1820">
    <property type="entry name" value="alpha/beta hydrolase"/>
    <property type="match status" value="1"/>
</dbReference>
<dbReference type="InterPro" id="IPR012020">
    <property type="entry name" value="ABHD4"/>
</dbReference>
<dbReference type="RefSeq" id="WP_010654396.1">
    <property type="nucleotide sequence ID" value="NZ_JAPHOO010000001.1"/>
</dbReference>
<dbReference type="GO" id="GO:0047372">
    <property type="term" value="F:monoacylglycerol lipase activity"/>
    <property type="evidence" value="ECO:0007669"/>
    <property type="project" value="TreeGrafter"/>
</dbReference>
<keyword evidence="3 6" id="KW-0378">Hydrolase</keyword>
<feature type="active site" description="Charge relay system" evidence="4">
    <location>
        <position position="141"/>
    </location>
</feature>
<dbReference type="GO" id="GO:0034338">
    <property type="term" value="F:short-chain carboxylesterase activity"/>
    <property type="evidence" value="ECO:0007669"/>
    <property type="project" value="TreeGrafter"/>
</dbReference>
<sequence length="335" mass="38118">MIIHSKFKPDWWLINGHSQTLYRTLTHRVKPFIDSYERLELPDGDFIDLAWKTNGLNDNAPLIILLHGLGGNVDSVYVATLFDAFHKAGYRSVLMNFRGASGEPNRLPRLYHGGDTKDLDFLLHILKLREPATKKAVVGVSLGGNILLKWLGETGYQSLIDAAVAVSVPFLLQNVVQKINKGFSRVYQASLLEKLRRVFLEKIDMIKYQLPLSKQKLYSIKTLIEFDEQITAPLHGFASANEYYQQCSSRQYLSQIKTPTLIIHALDDPFMTPDILPTSKELSSDIILELSQHGGHVGFIAQKRHFWLEQRIPIFLMEFLLTPSMQERALTKTSP</sequence>
<organism evidence="6 7">
    <name type="scientific">Fluoribacter dumoffii</name>
    <dbReference type="NCBI Taxonomy" id="463"/>
    <lineage>
        <taxon>Bacteria</taxon>
        <taxon>Pseudomonadati</taxon>
        <taxon>Pseudomonadota</taxon>
        <taxon>Gammaproteobacteria</taxon>
        <taxon>Legionellales</taxon>
        <taxon>Legionellaceae</taxon>
        <taxon>Fluoribacter</taxon>
    </lineage>
</organism>
<dbReference type="PANTHER" id="PTHR10794:SF94">
    <property type="entry name" value="ESTERASE YHET-RELATED"/>
    <property type="match status" value="1"/>
</dbReference>
<dbReference type="NCBIfam" id="NF008218">
    <property type="entry name" value="PRK10985.1"/>
    <property type="match status" value="1"/>
</dbReference>
<dbReference type="PIRSF" id="PIRSF005211">
    <property type="entry name" value="Ab_hydro_YheT"/>
    <property type="match status" value="1"/>
</dbReference>
<dbReference type="SUPFAM" id="SSF53474">
    <property type="entry name" value="alpha/beta-Hydrolases"/>
    <property type="match status" value="1"/>
</dbReference>
<feature type="domain" description="AB hydrolase-1" evidence="5">
    <location>
        <begin position="61"/>
        <end position="300"/>
    </location>
</feature>
<name>A0A377GBV0_9GAMM</name>
<dbReference type="InterPro" id="IPR000952">
    <property type="entry name" value="AB_hydrolase_4_CS"/>
</dbReference>
<evidence type="ECO:0000313" key="6">
    <source>
        <dbReference type="EMBL" id="STO22286.1"/>
    </source>
</evidence>